<dbReference type="InterPro" id="IPR029017">
    <property type="entry name" value="Enolase-like_N"/>
</dbReference>
<dbReference type="SMART" id="SM00922">
    <property type="entry name" value="MR_MLE"/>
    <property type="match status" value="1"/>
</dbReference>
<dbReference type="UniPathway" id="UPA01057">
    <property type="reaction ID" value="UER00165"/>
</dbReference>
<organism evidence="7 8">
    <name type="scientific">Martelella alba</name>
    <dbReference type="NCBI Taxonomy" id="2590451"/>
    <lineage>
        <taxon>Bacteria</taxon>
        <taxon>Pseudomonadati</taxon>
        <taxon>Pseudomonadota</taxon>
        <taxon>Alphaproteobacteria</taxon>
        <taxon>Hyphomicrobiales</taxon>
        <taxon>Aurantimonadaceae</taxon>
        <taxon>Martelella</taxon>
    </lineage>
</organism>
<proteinExistence type="predicted"/>
<dbReference type="UniPathway" id="UPA00079"/>
<dbReference type="Proteomes" id="UP000318801">
    <property type="component" value="Unassembled WGS sequence"/>
</dbReference>
<evidence type="ECO:0000256" key="1">
    <source>
        <dbReference type="ARBA" id="ARBA00001968"/>
    </source>
</evidence>
<keyword evidence="7" id="KW-0456">Lyase</keyword>
<sequence>MQEGVSLRIDKIDVFHVAMPLIAPWKTSFSQETAIDSVLVRIQSGDLVGWGEAAPYAAPEFCAEWASGLFYLICDIFKPLLEGQDIEDAETLQRMLSRFKGNQFAKAAIDTAFWDLLAKSRNMPLWQMIGGKSATVKVGADIPVQDSMEKLLSDVQKSVDAGFSRIKMKFRPDSGAGMVRSVREAFPEAVLHIDCNSGFSRDDLPLFRELDTLDLAMIEQPLSSDDLLDHAWLQAQLETPICLDESITSLHRARQAIDCGAARWINIKHGRVGGLTNALAIYALCIGRDVPCWIGGMLESCVGQGVSMALATLPSLAYAADIFPEGRLYAKDMAEPPIHLSGPGEAKAPDRPGHGFAPNPERLAACLIKVSERP</sequence>
<comment type="caution">
    <text evidence="7">The sequence shown here is derived from an EMBL/GenBank/DDBJ whole genome shotgun (WGS) entry which is preliminary data.</text>
</comment>
<reference evidence="7 8" key="1">
    <citation type="submission" date="2019-06" db="EMBL/GenBank/DDBJ databases">
        <authorList>
            <person name="Li M."/>
        </authorList>
    </citation>
    <scope>NUCLEOTIDE SEQUENCE [LARGE SCALE GENOMIC DNA]</scope>
    <source>
        <strain evidence="7 8">BGMRC2036</strain>
    </source>
</reference>
<evidence type="ECO:0000256" key="2">
    <source>
        <dbReference type="ARBA" id="ARBA00022723"/>
    </source>
</evidence>
<keyword evidence="2" id="KW-0479">Metal-binding</keyword>
<dbReference type="Gene3D" id="3.20.20.120">
    <property type="entry name" value="Enolase-like C-terminal domain"/>
    <property type="match status" value="1"/>
</dbReference>
<dbReference type="Gene3D" id="3.30.390.10">
    <property type="entry name" value="Enolase-like, N-terminal domain"/>
    <property type="match status" value="1"/>
</dbReference>
<accession>A0A506TYR0</accession>
<dbReference type="Pfam" id="PF02746">
    <property type="entry name" value="MR_MLE_N"/>
    <property type="match status" value="1"/>
</dbReference>
<name>A0A506TYR0_9HYPH</name>
<dbReference type="EMBL" id="VHLG01000019">
    <property type="protein sequence ID" value="TPW27212.1"/>
    <property type="molecule type" value="Genomic_DNA"/>
</dbReference>
<gene>
    <name evidence="7" type="primary">menC</name>
    <name evidence="7" type="ORF">FJU08_20695</name>
</gene>
<dbReference type="GO" id="GO:0016854">
    <property type="term" value="F:racemase and epimerase activity"/>
    <property type="evidence" value="ECO:0007669"/>
    <property type="project" value="UniProtKB-ARBA"/>
</dbReference>
<dbReference type="InterPro" id="IPR029065">
    <property type="entry name" value="Enolase_C-like"/>
</dbReference>
<feature type="region of interest" description="Disordered" evidence="5">
    <location>
        <begin position="339"/>
        <end position="359"/>
    </location>
</feature>
<dbReference type="GO" id="GO:0046872">
    <property type="term" value="F:metal ion binding"/>
    <property type="evidence" value="ECO:0007669"/>
    <property type="project" value="UniProtKB-KW"/>
</dbReference>
<dbReference type="InterPro" id="IPR010197">
    <property type="entry name" value="OSBS/NAAAR"/>
</dbReference>
<evidence type="ECO:0000259" key="6">
    <source>
        <dbReference type="SMART" id="SM00922"/>
    </source>
</evidence>
<dbReference type="PANTHER" id="PTHR48073">
    <property type="entry name" value="O-SUCCINYLBENZOATE SYNTHASE-RELATED"/>
    <property type="match status" value="1"/>
</dbReference>
<evidence type="ECO:0000256" key="5">
    <source>
        <dbReference type="SAM" id="MobiDB-lite"/>
    </source>
</evidence>
<dbReference type="SFLD" id="SFLDS00001">
    <property type="entry name" value="Enolase"/>
    <property type="match status" value="1"/>
</dbReference>
<dbReference type="GO" id="GO:0009234">
    <property type="term" value="P:menaquinone biosynthetic process"/>
    <property type="evidence" value="ECO:0007669"/>
    <property type="project" value="UniProtKB-UniRule"/>
</dbReference>
<dbReference type="SFLD" id="SFLDF00009">
    <property type="entry name" value="o-succinylbenzoate_synthase"/>
    <property type="match status" value="1"/>
</dbReference>
<feature type="domain" description="Mandelate racemase/muconate lactonizing enzyme C-terminal" evidence="6">
    <location>
        <begin position="148"/>
        <end position="240"/>
    </location>
</feature>
<dbReference type="AlphaFoldDB" id="A0A506TYR0"/>
<dbReference type="InterPro" id="IPR036849">
    <property type="entry name" value="Enolase-like_C_sf"/>
</dbReference>
<evidence type="ECO:0000256" key="3">
    <source>
        <dbReference type="ARBA" id="ARBA00029491"/>
    </source>
</evidence>
<dbReference type="InterPro" id="IPR013341">
    <property type="entry name" value="Mandelate_racemase_N_dom"/>
</dbReference>
<dbReference type="SUPFAM" id="SSF54826">
    <property type="entry name" value="Enolase N-terminal domain-like"/>
    <property type="match status" value="1"/>
</dbReference>
<dbReference type="NCBIfam" id="TIGR01928">
    <property type="entry name" value="menC_lowGC_arch"/>
    <property type="match status" value="1"/>
</dbReference>
<dbReference type="SUPFAM" id="SSF51604">
    <property type="entry name" value="Enolase C-terminal domain-like"/>
    <property type="match status" value="1"/>
</dbReference>
<keyword evidence="8" id="KW-1185">Reference proteome</keyword>
<dbReference type="InterPro" id="IPR013342">
    <property type="entry name" value="Mandelate_racemase_C"/>
</dbReference>
<comment type="cofactor">
    <cofactor evidence="1">
        <name>a divalent metal cation</name>
        <dbReference type="ChEBI" id="CHEBI:60240"/>
    </cofactor>
</comment>
<evidence type="ECO:0000313" key="7">
    <source>
        <dbReference type="EMBL" id="TPW27212.1"/>
    </source>
</evidence>
<dbReference type="OrthoDB" id="9775913at2"/>
<dbReference type="EC" id="4.2.1.113" evidence="3 4"/>
<evidence type="ECO:0000313" key="8">
    <source>
        <dbReference type="Proteomes" id="UP000318801"/>
    </source>
</evidence>
<dbReference type="Pfam" id="PF13378">
    <property type="entry name" value="MR_MLE_C"/>
    <property type="match status" value="1"/>
</dbReference>
<dbReference type="SFLD" id="SFLDG00180">
    <property type="entry name" value="muconate_cycloisomerase"/>
    <property type="match status" value="1"/>
</dbReference>
<evidence type="ECO:0000256" key="4">
    <source>
        <dbReference type="NCBIfam" id="TIGR01928"/>
    </source>
</evidence>
<dbReference type="GO" id="GO:0043748">
    <property type="term" value="F:O-succinylbenzoate synthase activity"/>
    <property type="evidence" value="ECO:0007669"/>
    <property type="project" value="UniProtKB-EC"/>
</dbReference>
<protein>
    <recommendedName>
        <fullName evidence="3 4">o-succinylbenzoate synthase</fullName>
        <ecNumber evidence="3 4">4.2.1.113</ecNumber>
    </recommendedName>
</protein>